<dbReference type="InterPro" id="IPR036047">
    <property type="entry name" value="F-box-like_dom_sf"/>
</dbReference>
<dbReference type="SUPFAM" id="SSF81383">
    <property type="entry name" value="F-box domain"/>
    <property type="match status" value="1"/>
</dbReference>
<gene>
    <name evidence="2" type="ORF">K469DRAFT_775096</name>
</gene>
<reference evidence="2" key="1">
    <citation type="journal article" date="2020" name="Stud. Mycol.">
        <title>101 Dothideomycetes genomes: a test case for predicting lifestyles and emergence of pathogens.</title>
        <authorList>
            <person name="Haridas S."/>
            <person name="Albert R."/>
            <person name="Binder M."/>
            <person name="Bloem J."/>
            <person name="Labutti K."/>
            <person name="Salamov A."/>
            <person name="Andreopoulos B."/>
            <person name="Baker S."/>
            <person name="Barry K."/>
            <person name="Bills G."/>
            <person name="Bluhm B."/>
            <person name="Cannon C."/>
            <person name="Castanera R."/>
            <person name="Culley D."/>
            <person name="Daum C."/>
            <person name="Ezra D."/>
            <person name="Gonzalez J."/>
            <person name="Henrissat B."/>
            <person name="Kuo A."/>
            <person name="Liang C."/>
            <person name="Lipzen A."/>
            <person name="Lutzoni F."/>
            <person name="Magnuson J."/>
            <person name="Mondo S."/>
            <person name="Nolan M."/>
            <person name="Ohm R."/>
            <person name="Pangilinan J."/>
            <person name="Park H.-J."/>
            <person name="Ramirez L."/>
            <person name="Alfaro M."/>
            <person name="Sun H."/>
            <person name="Tritt A."/>
            <person name="Yoshinaga Y."/>
            <person name="Zwiers L.-H."/>
            <person name="Turgeon B."/>
            <person name="Goodwin S."/>
            <person name="Spatafora J."/>
            <person name="Crous P."/>
            <person name="Grigoriev I."/>
        </authorList>
    </citation>
    <scope>NUCLEOTIDE SEQUENCE</scope>
    <source>
        <strain evidence="2">CBS 207.26</strain>
    </source>
</reference>
<name>A0A6A6E3S3_9PEZI</name>
<proteinExistence type="predicted"/>
<dbReference type="AlphaFoldDB" id="A0A6A6E3S3"/>
<keyword evidence="3" id="KW-1185">Reference proteome</keyword>
<protein>
    <recommendedName>
        <fullName evidence="1">F-box domain-containing protein</fullName>
    </recommendedName>
</protein>
<feature type="domain" description="F-box" evidence="1">
    <location>
        <begin position="1"/>
        <end position="52"/>
    </location>
</feature>
<evidence type="ECO:0000313" key="3">
    <source>
        <dbReference type="Proteomes" id="UP000800200"/>
    </source>
</evidence>
<dbReference type="Proteomes" id="UP000800200">
    <property type="component" value="Unassembled WGS sequence"/>
</dbReference>
<evidence type="ECO:0000313" key="2">
    <source>
        <dbReference type="EMBL" id="KAF2186464.1"/>
    </source>
</evidence>
<dbReference type="InterPro" id="IPR001810">
    <property type="entry name" value="F-box_dom"/>
</dbReference>
<dbReference type="EMBL" id="ML994629">
    <property type="protein sequence ID" value="KAF2186464.1"/>
    <property type="molecule type" value="Genomic_DNA"/>
</dbReference>
<accession>A0A6A6E3S3</accession>
<evidence type="ECO:0000259" key="1">
    <source>
        <dbReference type="PROSITE" id="PS50181"/>
    </source>
</evidence>
<dbReference type="CDD" id="cd09917">
    <property type="entry name" value="F-box_SF"/>
    <property type="match status" value="1"/>
</dbReference>
<sequence length="104" mass="11837">MATLLTLPNELTHQICIFTDCDDLLSLSMTNTSLHRVAQLILKYHREQWFQFSTFSDTTSSTILGNWHAFTYRLLTDSSSPAPYIRHLSIGFTPNAEALRTTSL</sequence>
<dbReference type="PROSITE" id="PS50181">
    <property type="entry name" value="FBOX"/>
    <property type="match status" value="1"/>
</dbReference>
<organism evidence="2 3">
    <name type="scientific">Zopfia rhizophila CBS 207.26</name>
    <dbReference type="NCBI Taxonomy" id="1314779"/>
    <lineage>
        <taxon>Eukaryota</taxon>
        <taxon>Fungi</taxon>
        <taxon>Dikarya</taxon>
        <taxon>Ascomycota</taxon>
        <taxon>Pezizomycotina</taxon>
        <taxon>Dothideomycetes</taxon>
        <taxon>Dothideomycetes incertae sedis</taxon>
        <taxon>Zopfiaceae</taxon>
        <taxon>Zopfia</taxon>
    </lineage>
</organism>